<evidence type="ECO:0000259" key="1">
    <source>
        <dbReference type="Pfam" id="PF13840"/>
    </source>
</evidence>
<dbReference type="Pfam" id="PF13840">
    <property type="entry name" value="ACT_7"/>
    <property type="match status" value="1"/>
</dbReference>
<dbReference type="Gene3D" id="3.30.2130.10">
    <property type="entry name" value="VC0802-like"/>
    <property type="match status" value="1"/>
</dbReference>
<organism evidence="3 4">
    <name type="scientific">Nocardioides plantarum</name>
    <dbReference type="NCBI Taxonomy" id="29299"/>
    <lineage>
        <taxon>Bacteria</taxon>
        <taxon>Bacillati</taxon>
        <taxon>Actinomycetota</taxon>
        <taxon>Actinomycetes</taxon>
        <taxon>Propionibacteriales</taxon>
        <taxon>Nocardioidaceae</taxon>
        <taxon>Nocardioides</taxon>
    </lineage>
</organism>
<feature type="domain" description="A9CJY8-like N-terminal" evidence="2">
    <location>
        <begin position="10"/>
        <end position="52"/>
    </location>
</feature>
<name>A0ABV5KGC2_9ACTN</name>
<reference evidence="3 4" key="1">
    <citation type="submission" date="2024-09" db="EMBL/GenBank/DDBJ databases">
        <authorList>
            <person name="Sun Q."/>
            <person name="Mori K."/>
        </authorList>
    </citation>
    <scope>NUCLEOTIDE SEQUENCE [LARGE SCALE GENOMIC DNA]</scope>
    <source>
        <strain evidence="3 4">JCM 9626</strain>
    </source>
</reference>
<proteinExistence type="predicted"/>
<dbReference type="RefSeq" id="WP_140007190.1">
    <property type="nucleotide sequence ID" value="NZ_JBHMDG010000039.1"/>
</dbReference>
<dbReference type="InterPro" id="IPR027795">
    <property type="entry name" value="CASTOR_ACT_dom"/>
</dbReference>
<evidence type="ECO:0000313" key="4">
    <source>
        <dbReference type="Proteomes" id="UP001589750"/>
    </source>
</evidence>
<gene>
    <name evidence="3" type="ORF">ACFFRI_21890</name>
</gene>
<dbReference type="Proteomes" id="UP001589750">
    <property type="component" value="Unassembled WGS sequence"/>
</dbReference>
<evidence type="ECO:0000313" key="3">
    <source>
        <dbReference type="EMBL" id="MFB9315711.1"/>
    </source>
</evidence>
<keyword evidence="4" id="KW-1185">Reference proteome</keyword>
<dbReference type="EMBL" id="JBHMDG010000039">
    <property type="protein sequence ID" value="MFB9315711.1"/>
    <property type="molecule type" value="Genomic_DNA"/>
</dbReference>
<comment type="caution">
    <text evidence="3">The sequence shown here is derived from an EMBL/GenBank/DDBJ whole genome shotgun (WGS) entry which is preliminary data.</text>
</comment>
<feature type="domain" description="CASTOR ACT" evidence="1">
    <location>
        <begin position="68"/>
        <end position="115"/>
    </location>
</feature>
<accession>A0ABV5KGC2</accession>
<dbReference type="InterPro" id="IPR045865">
    <property type="entry name" value="ACT-like_dom_sf"/>
</dbReference>
<sequence length="129" mass="13599">MSTIHQFPEKLAVLKLASGADVPEWAESSSLFSITASATETSLVCAGRSVPTKVPGDRGLTGFTLADAGTSTTTGVLVDLLTPLAEDDVTVHVITTFTTVWVLVPAPEVERATEAWRRRGHTVEPAPLA</sequence>
<protein>
    <submittedName>
        <fullName evidence="3">ACT domain-containing protein</fullName>
    </submittedName>
</protein>
<evidence type="ECO:0000259" key="2">
    <source>
        <dbReference type="Pfam" id="PF21631"/>
    </source>
</evidence>
<dbReference type="InterPro" id="IPR049447">
    <property type="entry name" value="A9CJY8-like_N"/>
</dbReference>
<dbReference type="Pfam" id="PF21631">
    <property type="entry name" value="A9CJY8-like_N"/>
    <property type="match status" value="1"/>
</dbReference>
<dbReference type="SUPFAM" id="SSF55021">
    <property type="entry name" value="ACT-like"/>
    <property type="match status" value="2"/>
</dbReference>